<accession>A0ABQ9GUX8</accession>
<feature type="region of interest" description="Disordered" evidence="1">
    <location>
        <begin position="366"/>
        <end position="405"/>
    </location>
</feature>
<name>A0ABQ9GUX8_9NEOP</name>
<evidence type="ECO:0000313" key="3">
    <source>
        <dbReference type="Proteomes" id="UP001159363"/>
    </source>
</evidence>
<comment type="caution">
    <text evidence="2">The sequence shown here is derived from an EMBL/GenBank/DDBJ whole genome shotgun (WGS) entry which is preliminary data.</text>
</comment>
<gene>
    <name evidence="2" type="ORF">PR048_023728</name>
</gene>
<proteinExistence type="predicted"/>
<evidence type="ECO:0000313" key="2">
    <source>
        <dbReference type="EMBL" id="KAJ8875827.1"/>
    </source>
</evidence>
<dbReference type="Proteomes" id="UP001159363">
    <property type="component" value="Chromosome 8"/>
</dbReference>
<dbReference type="EMBL" id="JARBHB010000009">
    <property type="protein sequence ID" value="KAJ8875827.1"/>
    <property type="molecule type" value="Genomic_DNA"/>
</dbReference>
<evidence type="ECO:0000256" key="1">
    <source>
        <dbReference type="SAM" id="MobiDB-lite"/>
    </source>
</evidence>
<reference evidence="2 3" key="1">
    <citation type="submission" date="2023-02" db="EMBL/GenBank/DDBJ databases">
        <title>LHISI_Scaffold_Assembly.</title>
        <authorList>
            <person name="Stuart O.P."/>
            <person name="Cleave R."/>
            <person name="Magrath M.J.L."/>
            <person name="Mikheyev A.S."/>
        </authorList>
    </citation>
    <scope>NUCLEOTIDE SEQUENCE [LARGE SCALE GENOMIC DNA]</scope>
    <source>
        <strain evidence="2">Daus_M_001</strain>
        <tissue evidence="2">Leg muscle</tissue>
    </source>
</reference>
<organism evidence="2 3">
    <name type="scientific">Dryococelus australis</name>
    <dbReference type="NCBI Taxonomy" id="614101"/>
    <lineage>
        <taxon>Eukaryota</taxon>
        <taxon>Metazoa</taxon>
        <taxon>Ecdysozoa</taxon>
        <taxon>Arthropoda</taxon>
        <taxon>Hexapoda</taxon>
        <taxon>Insecta</taxon>
        <taxon>Pterygota</taxon>
        <taxon>Neoptera</taxon>
        <taxon>Polyneoptera</taxon>
        <taxon>Phasmatodea</taxon>
        <taxon>Verophasmatodea</taxon>
        <taxon>Anareolatae</taxon>
        <taxon>Phasmatidae</taxon>
        <taxon>Eurycanthinae</taxon>
        <taxon>Dryococelus</taxon>
    </lineage>
</organism>
<keyword evidence="3" id="KW-1185">Reference proteome</keyword>
<protein>
    <submittedName>
        <fullName evidence="2">Uncharacterized protein</fullName>
    </submittedName>
</protein>
<sequence>MYVLCVSFTKIALSDYTDFVTWGTPVETLARVRASASSLFIQPARDWREILQLLLAGWLAGCRASELWPRQPLSNCRLSKFRKLISRDAIETHNDNKNLKGHVSLFGAISALVAEKRERSKDHSDTRYKCTIASTRRALNWRAVFSSCCVRRSPFLWSLLSLLVFYRSELSHSFTHQLVDLEASHFIPFALTIWKVQHTPSQTERMRSVIQSILQVNAEINLTGVSSVRRKEDYRVGSLSVADTRPLACRSPFGNLVTSLSDDTRGGLCHPHPTPTPNAFIYREVGGETGFGLRATANGQQTKEADSDAVAIFRRHFARQCQLHDDRRIHGNIQVTSRPRILHSSLSNNQDGGNELDNVATNIERGGVVQKGSHDENKNKPTRAGKRMEGPADLTGQVGSEARSPGTRWLAGTDFGGGAASQQDAGTAVVCAPDLINSAVSVRSSSENEVAPGAGLQSALVHSYFPARWRCFAKEPLIFERRRFLLRNGSSGRQQGDNSPELSLLILEERDGVQETRCLRVLKSREAAYSNVSLGSHYCPPQPVEGVPCVRNGREGDKSISSNLVLLQQLTSGLRRSCPPPFTEHYNASVAHTQRYVVASDEALPLSGGSARGILNDMLLNQILASYHGKPGSIPGSVTPGFSPAEIVPENAAGRRVFSGISRFPRPCLLAPLHSHLISSSSTLNTLLLRVAQISKPIAIACVGLCQHHVVRESQYQTQFSLNVWTGVAVDMFICPYNLLGSLNTASWRAFSENDLPGLLLQRCGLWYTHCSAPGHFSRAPRKCMYTTYSHS</sequence>